<dbReference type="InterPro" id="IPR034139">
    <property type="entry name" value="TOPRIM_OLD"/>
</dbReference>
<evidence type="ECO:0000313" key="4">
    <source>
        <dbReference type="Proteomes" id="UP001155882"/>
    </source>
</evidence>
<proteinExistence type="predicted"/>
<dbReference type="Proteomes" id="UP001155882">
    <property type="component" value="Unassembled WGS sequence"/>
</dbReference>
<reference evidence="3" key="1">
    <citation type="submission" date="2021-07" db="EMBL/GenBank/DDBJ databases">
        <authorList>
            <person name="Stanton E."/>
        </authorList>
    </citation>
    <scope>NUCLEOTIDE SEQUENCE</scope>
    <source>
        <strain evidence="3">2021EL-01139</strain>
    </source>
</reference>
<dbReference type="PANTHER" id="PTHR43581">
    <property type="entry name" value="ATP/GTP PHOSPHATASE"/>
    <property type="match status" value="1"/>
</dbReference>
<dbReference type="Pfam" id="PF13175">
    <property type="entry name" value="AAA_15"/>
    <property type="match status" value="1"/>
</dbReference>
<organism evidence="3 4">
    <name type="scientific">Providencia rettgeri</name>
    <dbReference type="NCBI Taxonomy" id="587"/>
    <lineage>
        <taxon>Bacteria</taxon>
        <taxon>Pseudomonadati</taxon>
        <taxon>Pseudomonadota</taxon>
        <taxon>Gammaproteobacteria</taxon>
        <taxon>Enterobacterales</taxon>
        <taxon>Morganellaceae</taxon>
        <taxon>Providencia</taxon>
    </lineage>
</organism>
<gene>
    <name evidence="3" type="ORF">KYI77_19645</name>
</gene>
<feature type="domain" description="Endonuclease GajA/Old nuclease/RecF-like AAA" evidence="1">
    <location>
        <begin position="5"/>
        <end position="344"/>
    </location>
</feature>
<dbReference type="PANTHER" id="PTHR43581:SF2">
    <property type="entry name" value="EXCINUCLEASE ATPASE SUBUNIT"/>
    <property type="match status" value="1"/>
</dbReference>
<evidence type="ECO:0000313" key="3">
    <source>
        <dbReference type="EMBL" id="MBW3118660.1"/>
    </source>
</evidence>
<sequence length="588" mass="66289">MSIQIDTVRISGFRGISNIEITLPRVTVLLGQNNAGKTSVIKALQLALGDYSRFLSDEDFNIGEDDKRQEKITVDLRFIALDGHARTNEFSEEWQQEFGDKIQAEADGKQFVAIRTTAEPDKMKGGYIVERYHLDSWPEKNGWNEVIITKKNRLGKRLESVPFISIDAQRDIHSELKEKTSFIGRVLSSVEYNDDDVVALENMVANINKEAIEKSEPLKQLKSHLDNLNQSFEGKGQTELTPFPKKIRDLSKRFSVHFGESDKSSFSMEYHGMGTRSWASMLTVKAFTELMVKNHEEEVEPFFPILAAEEPEAHLHPNAQRTLFEQLRDNPGQVVISTHSPYLVGMSDLKDLRGLIKTSHTVRATGLIEGLDPEDINILQREIMRFRGELLFSKALILFEGVTEEQIIPAMFQAYFGKTSFSLGVNCISVAGKNYPPFIKMAQSFGIPVCIISDNDGETKNEVDSQINKIKKNTPLTLAGNEFSLFYLSDGNDIEAELLLVLGLRDEVIEALVKTETRGSDNTRYIEAKTAELSRLNNEALVEKMRASKASYAGFLADVINRNPMNRPIDQLVPSAAIEAFKKLKEWE</sequence>
<dbReference type="CDD" id="cd01026">
    <property type="entry name" value="TOPRIM_OLD"/>
    <property type="match status" value="1"/>
</dbReference>
<dbReference type="EMBL" id="JAHWLI010000094">
    <property type="protein sequence ID" value="MBW3118660.1"/>
    <property type="molecule type" value="Genomic_DNA"/>
</dbReference>
<evidence type="ECO:0000259" key="2">
    <source>
        <dbReference type="Pfam" id="PF20469"/>
    </source>
</evidence>
<dbReference type="AlphaFoldDB" id="A0AAE2ZKU6"/>
<feature type="domain" description="OLD protein-like TOPRIM" evidence="2">
    <location>
        <begin position="391"/>
        <end position="456"/>
    </location>
</feature>
<dbReference type="InterPro" id="IPR051396">
    <property type="entry name" value="Bact_Antivir_Def_Nuclease"/>
</dbReference>
<evidence type="ECO:0000259" key="1">
    <source>
        <dbReference type="Pfam" id="PF13175"/>
    </source>
</evidence>
<accession>A0AAE2ZKU6</accession>
<dbReference type="InterPro" id="IPR041685">
    <property type="entry name" value="AAA_GajA/Old/RecF-like"/>
</dbReference>
<dbReference type="RefSeq" id="WP_219197770.1">
    <property type="nucleotide sequence ID" value="NZ_JAHWLI010000094.1"/>
</dbReference>
<dbReference type="Pfam" id="PF20469">
    <property type="entry name" value="OLD-like_TOPRIM"/>
    <property type="match status" value="1"/>
</dbReference>
<name>A0AAE2ZKU6_PRORE</name>
<protein>
    <submittedName>
        <fullName evidence="3">AAA family ATPase</fullName>
    </submittedName>
</protein>
<comment type="caution">
    <text evidence="3">The sequence shown here is derived from an EMBL/GenBank/DDBJ whole genome shotgun (WGS) entry which is preliminary data.</text>
</comment>